<feature type="signal peptide" evidence="1">
    <location>
        <begin position="1"/>
        <end position="20"/>
    </location>
</feature>
<dbReference type="EMBL" id="GABF01004833">
    <property type="protein sequence ID" value="JAA17312.1"/>
    <property type="molecule type" value="mRNA"/>
</dbReference>
<reference evidence="2" key="1">
    <citation type="submission" date="2012-10" db="EMBL/GenBank/DDBJ databases">
        <title>De novo assembly of the reference chimpanzee transcriptome from NextGen mRNA sequences.</title>
        <authorList>
            <person name="Maudhoo M.D."/>
            <person name="Meehan D.T."/>
            <person name="Norgren R.B.Jr."/>
        </authorList>
    </citation>
    <scope>NUCLEOTIDE SEQUENCE</scope>
    <source>
        <tissue evidence="2">Smooth vascular</tissue>
    </source>
</reference>
<evidence type="ECO:0000256" key="1">
    <source>
        <dbReference type="SAM" id="SignalP"/>
    </source>
</evidence>
<accession>K7CEH3</accession>
<keyword evidence="1" id="KW-0732">Signal</keyword>
<proteinExistence type="evidence at transcript level"/>
<protein>
    <submittedName>
        <fullName evidence="2">Unkempt homolog-like</fullName>
    </submittedName>
</protein>
<evidence type="ECO:0000313" key="2">
    <source>
        <dbReference type="EMBL" id="JAA17312.1"/>
    </source>
</evidence>
<dbReference type="AlphaFoldDB" id="K7CEH3"/>
<name>K7CEH3_PANTR</name>
<feature type="chain" id="PRO_5003903362" evidence="1">
    <location>
        <begin position="21"/>
        <end position="114"/>
    </location>
</feature>
<sequence>MQWFTEFMELFLSVWELIKTLNLCFVCFSEHKPGQLVPAGPTSQLLCRALGCVHLCSPTTRSQTPTQSWVTPQLLWRLGSGRLVAQVLQVGSFCGPRVGDAVLGEQTFQPFDLL</sequence>
<gene>
    <name evidence="2" type="primary">UNKL</name>
</gene>
<organism evidence="2">
    <name type="scientific">Pan troglodytes</name>
    <name type="common">Chimpanzee</name>
    <dbReference type="NCBI Taxonomy" id="9598"/>
    <lineage>
        <taxon>Eukaryota</taxon>
        <taxon>Metazoa</taxon>
        <taxon>Chordata</taxon>
        <taxon>Craniata</taxon>
        <taxon>Vertebrata</taxon>
        <taxon>Euteleostomi</taxon>
        <taxon>Mammalia</taxon>
        <taxon>Eutheria</taxon>
        <taxon>Euarchontoglires</taxon>
        <taxon>Primates</taxon>
        <taxon>Haplorrhini</taxon>
        <taxon>Catarrhini</taxon>
        <taxon>Hominidae</taxon>
        <taxon>Pan</taxon>
    </lineage>
</organism>